<geneLocation type="plasmid" evidence="4">
    <name>unnamed2</name>
</geneLocation>
<accession>A0A1B2EVJ3</accession>
<dbReference type="InterPro" id="IPR023346">
    <property type="entry name" value="Lysozyme-like_dom_sf"/>
</dbReference>
<dbReference type="SUPFAM" id="SSF53955">
    <property type="entry name" value="Lysozyme-like"/>
    <property type="match status" value="1"/>
</dbReference>
<dbReference type="InterPro" id="IPR008258">
    <property type="entry name" value="Transglycosylase_SLT_dom_1"/>
</dbReference>
<dbReference type="Pfam" id="PF01464">
    <property type="entry name" value="SLT"/>
    <property type="match status" value="1"/>
</dbReference>
<evidence type="ECO:0000256" key="1">
    <source>
        <dbReference type="ARBA" id="ARBA00007734"/>
    </source>
</evidence>
<dbReference type="AlphaFoldDB" id="A0A1B2EVJ3"/>
<comment type="similarity">
    <text evidence="2">Belongs to the virb1 family.</text>
</comment>
<dbReference type="PANTHER" id="PTHR37423">
    <property type="entry name" value="SOLUBLE LYTIC MUREIN TRANSGLYCOSYLASE-RELATED"/>
    <property type="match status" value="1"/>
</dbReference>
<dbReference type="KEGG" id="moc:BB934_37460"/>
<dbReference type="OrthoDB" id="9788661at2"/>
<gene>
    <name evidence="4" type="ORF">BB934_37460</name>
</gene>
<proteinExistence type="inferred from homology"/>
<dbReference type="PANTHER" id="PTHR37423:SF2">
    <property type="entry name" value="MEMBRANE-BOUND LYTIC MUREIN TRANSGLYCOSYLASE C"/>
    <property type="match status" value="1"/>
</dbReference>
<feature type="domain" description="Transglycosylase SLT" evidence="3">
    <location>
        <begin position="82"/>
        <end position="180"/>
    </location>
</feature>
<protein>
    <recommendedName>
        <fullName evidence="3">Transglycosylase SLT domain-containing protein</fullName>
    </recommendedName>
</protein>
<keyword evidence="4" id="KW-0614">Plasmid</keyword>
<reference evidence="4" key="1">
    <citation type="submission" date="2016-07" db="EMBL/GenBank/DDBJ databases">
        <title>Microvirga ossetica sp. nov. a new species of rhizobia isolated from root nodules of the legume species Vicia alpestris Steven originated from North Ossetia region in the Caucasus.</title>
        <authorList>
            <person name="Safronova V.I."/>
            <person name="Kuznetsova I.G."/>
            <person name="Sazanova A.L."/>
            <person name="Belimov A."/>
            <person name="Andronov E."/>
            <person name="Osledkin Y.S."/>
            <person name="Onishchuk O.P."/>
            <person name="Kurchak O.N."/>
            <person name="Shaposhnikov A.I."/>
            <person name="Willems A."/>
            <person name="Tikhonovich I.A."/>
        </authorList>
    </citation>
    <scope>NUCLEOTIDE SEQUENCE [LARGE SCALE GENOMIC DNA]</scope>
    <source>
        <strain evidence="4">V5/3M</strain>
        <plasmid evidence="4">unnamed2</plasmid>
    </source>
</reference>
<organism evidence="4">
    <name type="scientific">Microvirga ossetica</name>
    <dbReference type="NCBI Taxonomy" id="1882682"/>
    <lineage>
        <taxon>Bacteria</taxon>
        <taxon>Pseudomonadati</taxon>
        <taxon>Pseudomonadota</taxon>
        <taxon>Alphaproteobacteria</taxon>
        <taxon>Hyphomicrobiales</taxon>
        <taxon>Methylobacteriaceae</taxon>
        <taxon>Microvirga</taxon>
    </lineage>
</organism>
<sequence length="295" mass="31650">MAGASRSEDDVGHRLQGSIGCVAVLVAASAHPALASLHQNDESTEAKRVERIILSLPKPPPLEGLIGLEAYRPKGRGSYLPLIAKEAERHGLPTAVADSVVMVESAYDPSVIGTVGELGLMQVRPGTAAMLGFTGPKETLADPQINIRYGVEYLAKAWRLTGGDLCRALMKYRAGHGEERMTPRSVEYCRRARVHLTAIGSPLAHQGPADPAGLAALPMQVASAQSLPLEREPRLTIQEQRRAALQRELIKRFIISVANVGSQSKAEVLKRAGRLSKAAEADVRGKRTVSLERGP</sequence>
<dbReference type="Gene3D" id="1.10.530.10">
    <property type="match status" value="1"/>
</dbReference>
<evidence type="ECO:0000313" key="4">
    <source>
        <dbReference type="EMBL" id="ANY83964.1"/>
    </source>
</evidence>
<evidence type="ECO:0000259" key="3">
    <source>
        <dbReference type="Pfam" id="PF01464"/>
    </source>
</evidence>
<dbReference type="EMBL" id="CP016619">
    <property type="protein sequence ID" value="ANY83964.1"/>
    <property type="molecule type" value="Genomic_DNA"/>
</dbReference>
<name>A0A1B2EVJ3_9HYPH</name>
<evidence type="ECO:0000256" key="2">
    <source>
        <dbReference type="ARBA" id="ARBA00009387"/>
    </source>
</evidence>
<comment type="similarity">
    <text evidence="1">Belongs to the transglycosylase Slt family.</text>
</comment>